<dbReference type="SUPFAM" id="SSF49785">
    <property type="entry name" value="Galactose-binding domain-like"/>
    <property type="match status" value="1"/>
</dbReference>
<keyword evidence="7" id="KW-1185">Reference proteome</keyword>
<proteinExistence type="inferred from homology"/>
<keyword evidence="2 4" id="KW-0378">Hydrolase</keyword>
<dbReference type="PANTHER" id="PTHR42812">
    <property type="entry name" value="BETA-XYLOSIDASE"/>
    <property type="match status" value="1"/>
</dbReference>
<dbReference type="EMBL" id="FNPZ01000001">
    <property type="protein sequence ID" value="SDY66497.1"/>
    <property type="molecule type" value="Genomic_DNA"/>
</dbReference>
<dbReference type="PANTHER" id="PTHR42812:SF14">
    <property type="entry name" value="SECRETED PROTEIN"/>
    <property type="match status" value="1"/>
</dbReference>
<comment type="similarity">
    <text evidence="1 4">Belongs to the glycosyl hydrolase 43 family.</text>
</comment>
<evidence type="ECO:0000256" key="4">
    <source>
        <dbReference type="RuleBase" id="RU361187"/>
    </source>
</evidence>
<evidence type="ECO:0000256" key="2">
    <source>
        <dbReference type="ARBA" id="ARBA00022801"/>
    </source>
</evidence>
<dbReference type="Gene3D" id="2.115.10.20">
    <property type="entry name" value="Glycosyl hydrolase domain, family 43"/>
    <property type="match status" value="1"/>
</dbReference>
<evidence type="ECO:0000259" key="5">
    <source>
        <dbReference type="PROSITE" id="PS50022"/>
    </source>
</evidence>
<organism evidence="6 7">
    <name type="scientific">Herbiconiux ginsengi</name>
    <dbReference type="NCBI Taxonomy" id="381665"/>
    <lineage>
        <taxon>Bacteria</taxon>
        <taxon>Bacillati</taxon>
        <taxon>Actinomycetota</taxon>
        <taxon>Actinomycetes</taxon>
        <taxon>Micrococcales</taxon>
        <taxon>Microbacteriaceae</taxon>
        <taxon>Herbiconiux</taxon>
    </lineage>
</organism>
<dbReference type="CDD" id="cd08982">
    <property type="entry name" value="GH43-like"/>
    <property type="match status" value="1"/>
</dbReference>
<dbReference type="GO" id="GO:0005975">
    <property type="term" value="P:carbohydrate metabolic process"/>
    <property type="evidence" value="ECO:0007669"/>
    <property type="project" value="InterPro"/>
</dbReference>
<dbReference type="Pfam" id="PF04616">
    <property type="entry name" value="Glyco_hydro_43"/>
    <property type="match status" value="1"/>
</dbReference>
<dbReference type="InterPro" id="IPR008979">
    <property type="entry name" value="Galactose-bd-like_sf"/>
</dbReference>
<feature type="domain" description="F5/8 type C" evidence="5">
    <location>
        <begin position="338"/>
        <end position="500"/>
    </location>
</feature>
<accession>A0A1H3LPL4</accession>
<dbReference type="Gene3D" id="2.60.120.260">
    <property type="entry name" value="Galactose-binding domain-like"/>
    <property type="match status" value="1"/>
</dbReference>
<dbReference type="OrthoDB" id="9806701at2"/>
<name>A0A1H3LPL4_9MICO</name>
<dbReference type="InterPro" id="IPR006710">
    <property type="entry name" value="Glyco_hydro_43"/>
</dbReference>
<dbReference type="InterPro" id="IPR023296">
    <property type="entry name" value="Glyco_hydro_beta-prop_sf"/>
</dbReference>
<dbReference type="GO" id="GO:0004553">
    <property type="term" value="F:hydrolase activity, hydrolyzing O-glycosyl compounds"/>
    <property type="evidence" value="ECO:0007669"/>
    <property type="project" value="InterPro"/>
</dbReference>
<dbReference type="InterPro" id="IPR051795">
    <property type="entry name" value="Glycosyl_Hydrlase_43"/>
</dbReference>
<sequence length="595" mass="65589">MNRITCNPLDLAYRYQEIRFSGVVRGVTLGEPRRSVHREAADPSIVLYRGRYYLFASMSRGFWHSPDLVTWHYVPTEKLPPFDYAPDVREVNGALLISASRKATDSPFFRSVDPLADDFKQVSPGPFPFWDPSVFQDDDGRIYLYWGCDDIEPLYGIELDDELHPIGERVPLVSSDAASRGWERLGEDYVIPEPATERERLAAQFLGSRPYIEGAWMTRHGDTYYLQYAAPGAQYNTYADGYFTSKSPLGPFTYSTNSPFSSKPGGFLPGAGHGSTFQDEYGNWWHASTMRISVNDVFERRVGVFPAGFDSNGVLTCNQNFADYPYEVPAGPFDPWARITPEWMLLSSGAETSASTSAPGHGASLAATEDVRTWWASSGPGAGEWLSIDLGQVCDVAVVQVNLADHDMAAHADPLTEGSDSGHTWRGIYAEHTPAEILMTGSLDGELWETLYDGRDSGDDRPHATIVLDAPRPLRHVRVQAHRLPFDGVFAVSGLRVFGRAPGTPPTAVVPQATRVDPLMARLTWSRSAGAIGYNVRYGAAPDALYRSWLVYDREALDVPSLNADEDTWFAVDSFNGAGVTLGRAVCAPTPSVID</sequence>
<dbReference type="STRING" id="381665.SAMN05216554_1079"/>
<dbReference type="InterPro" id="IPR000421">
    <property type="entry name" value="FA58C"/>
</dbReference>
<dbReference type="AlphaFoldDB" id="A0A1H3LPL4"/>
<keyword evidence="3 4" id="KW-0326">Glycosidase</keyword>
<dbReference type="PROSITE" id="PS50022">
    <property type="entry name" value="FA58C_3"/>
    <property type="match status" value="1"/>
</dbReference>
<evidence type="ECO:0000313" key="7">
    <source>
        <dbReference type="Proteomes" id="UP000198891"/>
    </source>
</evidence>
<evidence type="ECO:0000256" key="3">
    <source>
        <dbReference type="ARBA" id="ARBA00023295"/>
    </source>
</evidence>
<evidence type="ECO:0000313" key="6">
    <source>
        <dbReference type="EMBL" id="SDY66497.1"/>
    </source>
</evidence>
<dbReference type="SUPFAM" id="SSF75005">
    <property type="entry name" value="Arabinanase/levansucrase/invertase"/>
    <property type="match status" value="1"/>
</dbReference>
<dbReference type="RefSeq" id="WP_092549794.1">
    <property type="nucleotide sequence ID" value="NZ_FNPZ01000001.1"/>
</dbReference>
<reference evidence="6 7" key="1">
    <citation type="submission" date="2016-10" db="EMBL/GenBank/DDBJ databases">
        <authorList>
            <person name="de Groot N.N."/>
        </authorList>
    </citation>
    <scope>NUCLEOTIDE SEQUENCE [LARGE SCALE GENOMIC DNA]</scope>
    <source>
        <strain evidence="6 7">CGMCC 4.3491</strain>
    </source>
</reference>
<gene>
    <name evidence="6" type="ORF">SAMN05216554_1079</name>
</gene>
<dbReference type="Proteomes" id="UP000198891">
    <property type="component" value="Unassembled WGS sequence"/>
</dbReference>
<evidence type="ECO:0000256" key="1">
    <source>
        <dbReference type="ARBA" id="ARBA00009865"/>
    </source>
</evidence>
<protein>
    <submittedName>
        <fullName evidence="6">Glycosyl hydrolases family 43</fullName>
    </submittedName>
</protein>